<keyword evidence="2" id="KW-1185">Reference proteome</keyword>
<dbReference type="PANTHER" id="PTHR46791:SF5">
    <property type="entry name" value="CLR5 DOMAIN-CONTAINING PROTEIN-RELATED"/>
    <property type="match status" value="1"/>
</dbReference>
<reference evidence="1 2" key="1">
    <citation type="submission" date="2022-05" db="EMBL/GenBank/DDBJ databases">
        <authorList>
            <consortium name="Genoscope - CEA"/>
            <person name="William W."/>
        </authorList>
    </citation>
    <scope>NUCLEOTIDE SEQUENCE [LARGE SCALE GENOMIC DNA]</scope>
</reference>
<dbReference type="Proteomes" id="UP001159405">
    <property type="component" value="Unassembled WGS sequence"/>
</dbReference>
<organism evidence="1 2">
    <name type="scientific">Porites lobata</name>
    <dbReference type="NCBI Taxonomy" id="104759"/>
    <lineage>
        <taxon>Eukaryota</taxon>
        <taxon>Metazoa</taxon>
        <taxon>Cnidaria</taxon>
        <taxon>Anthozoa</taxon>
        <taxon>Hexacorallia</taxon>
        <taxon>Scleractinia</taxon>
        <taxon>Fungiina</taxon>
        <taxon>Poritidae</taxon>
        <taxon>Porites</taxon>
    </lineage>
</organism>
<sequence length="269" mass="30474">MQGARIWLPNIEGFFTSLGRLLESAEGQRNTASYDSAEFFIRRLRENKRTLVTLALRIEEAFPNEVEVISDLNELVFIMNELSRDFDRIVEDSERSTFSAPASLDDCLSAVARNGLVGRPRLQILQEQLQTLHNDASFRWADIGRILGISERTLHCRRHEFGLPVGVGEDFSDVSNDDLDEHVREILEVTPSAGQHLVEGGLRQRGLRIQRHRIQESIRRVDPVVSTLRAAQQIIRRVYSVPCPNALCVTISVVSNGHIDGNHKLIQPY</sequence>
<proteinExistence type="predicted"/>
<comment type="caution">
    <text evidence="1">The sequence shown here is derived from an EMBL/GenBank/DDBJ whole genome shotgun (WGS) entry which is preliminary data.</text>
</comment>
<name>A0ABN8PYK6_9CNID</name>
<evidence type="ECO:0000313" key="1">
    <source>
        <dbReference type="EMBL" id="CAH3153333.1"/>
    </source>
</evidence>
<evidence type="ECO:0000313" key="2">
    <source>
        <dbReference type="Proteomes" id="UP001159405"/>
    </source>
</evidence>
<dbReference type="EMBL" id="CALNXK010000096">
    <property type="protein sequence ID" value="CAH3153333.1"/>
    <property type="molecule type" value="Genomic_DNA"/>
</dbReference>
<protein>
    <submittedName>
        <fullName evidence="1">Uncharacterized protein</fullName>
    </submittedName>
</protein>
<accession>A0ABN8PYK6</accession>
<gene>
    <name evidence="1" type="ORF">PLOB_00049530</name>
</gene>
<dbReference type="PANTHER" id="PTHR46791">
    <property type="entry name" value="EXPRESSED PROTEIN"/>
    <property type="match status" value="1"/>
</dbReference>